<sequence>MMTYQPLLPGNSTPLERQAAQALAEIQRVPIPLRTLYNPDLCPLPLLPYLAWAFSVDRWDSKWTETAKRAACRAAYYVHSHKGTIGALRRVVEPLGYLIEVAEWWQTVPTGTPGTFALRIGVLDSGITEAMYQELVWLIDDAKPLTRHLTGLDIILETRLDAFVGFAVYDGDEIDVYPWSNPDIDASVRGYTGVSLYTLDELDVYPHG</sequence>
<evidence type="ECO:0000313" key="1">
    <source>
        <dbReference type="EMBL" id="ETF09025.1"/>
    </source>
</evidence>
<dbReference type="Pfam" id="PF09684">
    <property type="entry name" value="Tail_P2_I"/>
    <property type="match status" value="1"/>
</dbReference>
<protein>
    <submittedName>
        <fullName evidence="1">Tail protein</fullName>
    </submittedName>
</protein>
<organism evidence="1">
    <name type="scientific">Pseudomonas moraviensis R28-S</name>
    <dbReference type="NCBI Taxonomy" id="1395516"/>
    <lineage>
        <taxon>Bacteria</taxon>
        <taxon>Pseudomonadati</taxon>
        <taxon>Pseudomonadota</taxon>
        <taxon>Gammaproteobacteria</taxon>
        <taxon>Pseudomonadales</taxon>
        <taxon>Pseudomonadaceae</taxon>
        <taxon>Pseudomonas</taxon>
    </lineage>
</organism>
<dbReference type="Proteomes" id="UP000024771">
    <property type="component" value="Chromosome"/>
</dbReference>
<dbReference type="HOGENOM" id="CLU_086293_1_1_6"/>
<accession>V8RBY3</accession>
<dbReference type="EMBL" id="AYMZ01000003">
    <property type="protein sequence ID" value="ETF09025.1"/>
    <property type="molecule type" value="Genomic_DNA"/>
</dbReference>
<dbReference type="InterPro" id="IPR006521">
    <property type="entry name" value="Tail_protein_I"/>
</dbReference>
<name>V8RBY3_9PSED</name>
<dbReference type="AlphaFoldDB" id="V8RBY3"/>
<gene>
    <name evidence="1" type="ORF">PMO01_08605</name>
</gene>
<reference evidence="1" key="1">
    <citation type="journal article" date="2014" name="Genome Announc.">
        <title>Draft Genome Sequence of Pseudomonas moraviensis R28-S.</title>
        <authorList>
            <person name="Hunter S.S."/>
            <person name="Yano H."/>
            <person name="Loftie-Eaton W."/>
            <person name="Hughes J."/>
            <person name="De Gelder L."/>
            <person name="Stragier P."/>
            <person name="De Vos P."/>
            <person name="Settles M.L."/>
            <person name="Top E.M."/>
        </authorList>
    </citation>
    <scope>NUCLEOTIDE SEQUENCE [LARGE SCALE GENOMIC DNA]</scope>
    <source>
        <strain evidence="1">R28-S</strain>
    </source>
</reference>
<dbReference type="PATRIC" id="fig|1395516.4.peg.1751"/>
<proteinExistence type="predicted"/>
<comment type="caution">
    <text evidence="1">The sequence shown here is derived from an EMBL/GenBank/DDBJ whole genome shotgun (WGS) entry which is preliminary data.</text>
</comment>
<dbReference type="NCBIfam" id="TIGR01634">
    <property type="entry name" value="tail_P2_I"/>
    <property type="match status" value="1"/>
</dbReference>
<dbReference type="eggNOG" id="COG4385">
    <property type="taxonomic scope" value="Bacteria"/>
</dbReference>